<evidence type="ECO:0000313" key="2">
    <source>
        <dbReference type="Proteomes" id="UP000185812"/>
    </source>
</evidence>
<proteinExistence type="predicted"/>
<protein>
    <submittedName>
        <fullName evidence="1">Uncharacterized protein</fullName>
    </submittedName>
</protein>
<organism evidence="1 2">
    <name type="scientific">Rhodothermus profundi</name>
    <dbReference type="NCBI Taxonomy" id="633813"/>
    <lineage>
        <taxon>Bacteria</taxon>
        <taxon>Pseudomonadati</taxon>
        <taxon>Rhodothermota</taxon>
        <taxon>Rhodothermia</taxon>
        <taxon>Rhodothermales</taxon>
        <taxon>Rhodothermaceae</taxon>
        <taxon>Rhodothermus</taxon>
    </lineage>
</organism>
<dbReference type="AlphaFoldDB" id="A0A1M6UPE7"/>
<evidence type="ECO:0000313" key="1">
    <source>
        <dbReference type="EMBL" id="SHK71046.1"/>
    </source>
</evidence>
<dbReference type="RefSeq" id="WP_072715631.1">
    <property type="nucleotide sequence ID" value="NZ_FRAU01000005.1"/>
</dbReference>
<gene>
    <name evidence="1" type="ORF">SAMN04488087_1802</name>
</gene>
<accession>A0A1M6UPE7</accession>
<dbReference type="EMBL" id="FRAU01000005">
    <property type="protein sequence ID" value="SHK71046.1"/>
    <property type="molecule type" value="Genomic_DNA"/>
</dbReference>
<name>A0A1M6UPE7_9BACT</name>
<dbReference type="Proteomes" id="UP000185812">
    <property type="component" value="Unassembled WGS sequence"/>
</dbReference>
<reference evidence="2" key="1">
    <citation type="submission" date="2016-11" db="EMBL/GenBank/DDBJ databases">
        <authorList>
            <person name="Varghese N."/>
            <person name="Submissions S."/>
        </authorList>
    </citation>
    <scope>NUCLEOTIDE SEQUENCE [LARGE SCALE GENOMIC DNA]</scope>
    <source>
        <strain evidence="2">DSM 22212</strain>
    </source>
</reference>
<keyword evidence="2" id="KW-1185">Reference proteome</keyword>
<sequence length="73" mass="8919">MSWVRRAIALLLLADGLMTVVWGRGFLRWQRRWMPHWYKPALDWLLRWPEPLLRLGAAFEAVVGWKMWKDEQR</sequence>